<reference evidence="1" key="1">
    <citation type="submission" date="2022-01" db="EMBL/GenBank/DDBJ databases">
        <authorList>
            <person name="King R."/>
        </authorList>
    </citation>
    <scope>NUCLEOTIDE SEQUENCE</scope>
</reference>
<name>A0A9P0GUQ3_NEZVI</name>
<gene>
    <name evidence="1" type="ORF">NEZAVI_LOCUS179</name>
</gene>
<protein>
    <submittedName>
        <fullName evidence="1">Uncharacterized protein</fullName>
    </submittedName>
</protein>
<keyword evidence="2" id="KW-1185">Reference proteome</keyword>
<dbReference type="AlphaFoldDB" id="A0A9P0GUQ3"/>
<sequence>MHLKKKYAVGPTQTGAPFETTASIRTAWSIKVTVDGEVEKKRSSVGRRHRPQVGAIQFHGPDTTLASAGVNDTSLEQVFFFEASPPGEAIQKPHPRGLEDQEEGQRHLTGASLLLLEYYHLLKRTILEDFKTKKNLKCILTGKNTAPLRPGSMTPHWSRSSSSSMVTSRRCHQEKQFWRTRRPRRTGRVLRQNSDKSPAPLPAAGGTLFLRSFTSNCFRLSRVPIGRCTLSATFIGPLLCRGY</sequence>
<dbReference type="EMBL" id="OV725077">
    <property type="protein sequence ID" value="CAH1388589.1"/>
    <property type="molecule type" value="Genomic_DNA"/>
</dbReference>
<proteinExistence type="predicted"/>
<organism evidence="1 2">
    <name type="scientific">Nezara viridula</name>
    <name type="common">Southern green stink bug</name>
    <name type="synonym">Cimex viridulus</name>
    <dbReference type="NCBI Taxonomy" id="85310"/>
    <lineage>
        <taxon>Eukaryota</taxon>
        <taxon>Metazoa</taxon>
        <taxon>Ecdysozoa</taxon>
        <taxon>Arthropoda</taxon>
        <taxon>Hexapoda</taxon>
        <taxon>Insecta</taxon>
        <taxon>Pterygota</taxon>
        <taxon>Neoptera</taxon>
        <taxon>Paraneoptera</taxon>
        <taxon>Hemiptera</taxon>
        <taxon>Heteroptera</taxon>
        <taxon>Panheteroptera</taxon>
        <taxon>Pentatomomorpha</taxon>
        <taxon>Pentatomoidea</taxon>
        <taxon>Pentatomidae</taxon>
        <taxon>Pentatominae</taxon>
        <taxon>Nezara</taxon>
    </lineage>
</organism>
<accession>A0A9P0GUQ3</accession>
<dbReference type="Proteomes" id="UP001152798">
    <property type="component" value="Chromosome 1"/>
</dbReference>
<evidence type="ECO:0000313" key="1">
    <source>
        <dbReference type="EMBL" id="CAH1388589.1"/>
    </source>
</evidence>
<evidence type="ECO:0000313" key="2">
    <source>
        <dbReference type="Proteomes" id="UP001152798"/>
    </source>
</evidence>